<dbReference type="InterPro" id="IPR005162">
    <property type="entry name" value="Retrotrans_gag_dom"/>
</dbReference>
<evidence type="ECO:0000313" key="4">
    <source>
        <dbReference type="Proteomes" id="UP001162164"/>
    </source>
</evidence>
<feature type="compositionally biased region" description="Low complexity" evidence="1">
    <location>
        <begin position="368"/>
        <end position="377"/>
    </location>
</feature>
<dbReference type="SUPFAM" id="SSF50630">
    <property type="entry name" value="Acid proteases"/>
    <property type="match status" value="1"/>
</dbReference>
<sequence>MSLKLKLDPNRLLKDELIYELRVRGLGDGSDLAVAELRTILRNALKFRGVNRKLRGIEKQIDEFSGTEGDSKFKGILSKIAHSLGRINRASPQNDVEKSTKEEIRRKLLLYCEKLGDKAKSSRRVRDSTVFDLSVLRHVHESPDAHSSAVESDSDSDNDNATIKIKPVPVRDWGLKFTGRKGQMSFSTFIERVEEMRKSRGLSRALLFRDAVDFFEGDAYVWYNMVKDWATDWDSLIELMREQFQSEHFDRDLFEEIKRRSQGPNENIGLYIASMKGLFSKLKQPVSDETQLEIILERVDPYYQPFLAFEKIISITQLLSACRKLDLKREIAKSYTPPPAKNKSLIPELAYASTSSGLESVGTRRDIATTSRDSSSSDTRRPENSGSISSRSCWNCGKRARETFVTDRHTSPSQNSVELIPPVSYILDYVLAHVNGDERPYVTVSIFGKRLLGLLDSGASRTIVGNKGWQILKDIGLVRLEKCNLTSVTVANGNMCECIGVLRTPVKLQDVEKIIDILVVPDLSHTLILGIDFWSRMGIVPNISSNEWTFALAETIDIDSVESLKPRSSLTREESAILDKLVDDTFASMGDQLGCTNIVEHRIEVMDNIDQNKISLDRTEAFNKLYADVKSRLIKAAEKNRHYYNLRHRDIRYELGARVYRKNFVLSDAAKHFSSKLAPKFVGPYIVSKKLSTWTYELKDLDGRFRGVWHAKDLKPSPD</sequence>
<dbReference type="Pfam" id="PF13650">
    <property type="entry name" value="Asp_protease_2"/>
    <property type="match status" value="1"/>
</dbReference>
<evidence type="ECO:0000313" key="3">
    <source>
        <dbReference type="EMBL" id="KAJ8980360.1"/>
    </source>
</evidence>
<dbReference type="InterPro" id="IPR021109">
    <property type="entry name" value="Peptidase_aspartic_dom_sf"/>
</dbReference>
<dbReference type="EMBL" id="JAPWTJ010000265">
    <property type="protein sequence ID" value="KAJ8980360.1"/>
    <property type="molecule type" value="Genomic_DNA"/>
</dbReference>
<reference evidence="3" key="1">
    <citation type="journal article" date="2023" name="Insect Mol. Biol.">
        <title>Genome sequencing provides insights into the evolution of gene families encoding plant cell wall-degrading enzymes in longhorned beetles.</title>
        <authorList>
            <person name="Shin N.R."/>
            <person name="Okamura Y."/>
            <person name="Kirsch R."/>
            <person name="Pauchet Y."/>
        </authorList>
    </citation>
    <scope>NUCLEOTIDE SEQUENCE</scope>
    <source>
        <strain evidence="3">MMC_N1</strain>
    </source>
</reference>
<feature type="region of interest" description="Disordered" evidence="1">
    <location>
        <begin position="142"/>
        <end position="162"/>
    </location>
</feature>
<gene>
    <name evidence="3" type="ORF">NQ317_019247</name>
</gene>
<organism evidence="3 4">
    <name type="scientific">Molorchus minor</name>
    <dbReference type="NCBI Taxonomy" id="1323400"/>
    <lineage>
        <taxon>Eukaryota</taxon>
        <taxon>Metazoa</taxon>
        <taxon>Ecdysozoa</taxon>
        <taxon>Arthropoda</taxon>
        <taxon>Hexapoda</taxon>
        <taxon>Insecta</taxon>
        <taxon>Pterygota</taxon>
        <taxon>Neoptera</taxon>
        <taxon>Endopterygota</taxon>
        <taxon>Coleoptera</taxon>
        <taxon>Polyphaga</taxon>
        <taxon>Cucujiformia</taxon>
        <taxon>Chrysomeloidea</taxon>
        <taxon>Cerambycidae</taxon>
        <taxon>Lamiinae</taxon>
        <taxon>Monochamini</taxon>
        <taxon>Molorchus</taxon>
    </lineage>
</organism>
<feature type="domain" description="Retrotransposon gag" evidence="2">
    <location>
        <begin position="214"/>
        <end position="296"/>
    </location>
</feature>
<evidence type="ECO:0000256" key="1">
    <source>
        <dbReference type="SAM" id="MobiDB-lite"/>
    </source>
</evidence>
<accession>A0ABQ9JSV4</accession>
<dbReference type="Gene3D" id="2.40.70.10">
    <property type="entry name" value="Acid Proteases"/>
    <property type="match status" value="1"/>
</dbReference>
<evidence type="ECO:0000259" key="2">
    <source>
        <dbReference type="Pfam" id="PF03732"/>
    </source>
</evidence>
<keyword evidence="4" id="KW-1185">Reference proteome</keyword>
<feature type="region of interest" description="Disordered" evidence="1">
    <location>
        <begin position="361"/>
        <end position="391"/>
    </location>
</feature>
<dbReference type="Proteomes" id="UP001162164">
    <property type="component" value="Unassembled WGS sequence"/>
</dbReference>
<dbReference type="InterPro" id="IPR001969">
    <property type="entry name" value="Aspartic_peptidase_AS"/>
</dbReference>
<name>A0ABQ9JSV4_9CUCU</name>
<dbReference type="PROSITE" id="PS00141">
    <property type="entry name" value="ASP_PROTEASE"/>
    <property type="match status" value="1"/>
</dbReference>
<dbReference type="Pfam" id="PF03732">
    <property type="entry name" value="Retrotrans_gag"/>
    <property type="match status" value="1"/>
</dbReference>
<dbReference type="CDD" id="cd00303">
    <property type="entry name" value="retropepsin_like"/>
    <property type="match status" value="1"/>
</dbReference>
<protein>
    <recommendedName>
        <fullName evidence="2">Retrotransposon gag domain-containing protein</fullName>
    </recommendedName>
</protein>
<comment type="caution">
    <text evidence="3">The sequence shown here is derived from an EMBL/GenBank/DDBJ whole genome shotgun (WGS) entry which is preliminary data.</text>
</comment>
<proteinExistence type="predicted"/>